<sequence>MSIGNAYGIPEGYLKIIGNTDNKGLFAFAKLDDPRNFMADTDVTRRCDFDQPLALRGFHRWENGSCNCGLSAVPSTVSGAHFDLEVLTALFVVVDAAPAGLICYFEFADDEDFYLTQRGNTFTRTLQEQFRSLIEWKYAHEHLDNNEEIAITATAMLNILDVPQSIQEWILSDVPNEKVNRYLEGRTDALQRTEETIPDLSEEFKEWLLYRFSTVKGFGEHR</sequence>
<dbReference type="EMBL" id="LR796931">
    <property type="protein sequence ID" value="CAB4176713.1"/>
    <property type="molecule type" value="Genomic_DNA"/>
</dbReference>
<name>A0A6J5R3D4_9CAUD</name>
<dbReference type="EMBL" id="LR797535">
    <property type="protein sequence ID" value="CAB4223185.1"/>
    <property type="molecule type" value="Genomic_DNA"/>
</dbReference>
<protein>
    <submittedName>
        <fullName evidence="3">Uncharacterized protein</fullName>
    </submittedName>
</protein>
<organism evidence="3">
    <name type="scientific">uncultured Caudovirales phage</name>
    <dbReference type="NCBI Taxonomy" id="2100421"/>
    <lineage>
        <taxon>Viruses</taxon>
        <taxon>Duplodnaviria</taxon>
        <taxon>Heunggongvirae</taxon>
        <taxon>Uroviricota</taxon>
        <taxon>Caudoviricetes</taxon>
        <taxon>Peduoviridae</taxon>
        <taxon>Maltschvirus</taxon>
        <taxon>Maltschvirus maltsch</taxon>
    </lineage>
</organism>
<evidence type="ECO:0000313" key="3">
    <source>
        <dbReference type="EMBL" id="CAB4191409.1"/>
    </source>
</evidence>
<evidence type="ECO:0000313" key="1">
    <source>
        <dbReference type="EMBL" id="CAB4145450.1"/>
    </source>
</evidence>
<dbReference type="EMBL" id="LR797169">
    <property type="protein sequence ID" value="CAB4191409.1"/>
    <property type="molecule type" value="Genomic_DNA"/>
</dbReference>
<reference evidence="3" key="1">
    <citation type="submission" date="2020-05" db="EMBL/GenBank/DDBJ databases">
        <authorList>
            <person name="Chiriac C."/>
            <person name="Salcher M."/>
            <person name="Ghai R."/>
            <person name="Kavagutti S V."/>
        </authorList>
    </citation>
    <scope>NUCLEOTIDE SEQUENCE</scope>
</reference>
<dbReference type="EMBL" id="LR796453">
    <property type="protein sequence ID" value="CAB4145450.1"/>
    <property type="molecule type" value="Genomic_DNA"/>
</dbReference>
<evidence type="ECO:0000313" key="4">
    <source>
        <dbReference type="EMBL" id="CAB4223185.1"/>
    </source>
</evidence>
<dbReference type="EMBL" id="LR798290">
    <property type="protein sequence ID" value="CAB5220492.1"/>
    <property type="molecule type" value="Genomic_DNA"/>
</dbReference>
<gene>
    <name evidence="3" type="ORF">UFOVP1219_46</name>
    <name evidence="4" type="ORF">UFOVP1671_21</name>
    <name evidence="5" type="ORF">UFOVP358_12</name>
    <name evidence="1" type="ORF">UFOVP476_18</name>
    <name evidence="2" type="ORF">UFOVP986_57</name>
</gene>
<evidence type="ECO:0000313" key="2">
    <source>
        <dbReference type="EMBL" id="CAB4176713.1"/>
    </source>
</evidence>
<proteinExistence type="predicted"/>
<accession>A0A6J5R3D4</accession>
<evidence type="ECO:0000313" key="5">
    <source>
        <dbReference type="EMBL" id="CAB5220492.1"/>
    </source>
</evidence>